<dbReference type="RefSeq" id="WP_070248170.1">
    <property type="nucleotide sequence ID" value="NZ_LROM01000082.1"/>
</dbReference>
<sequence length="91" mass="10595">MKRLVRSATYRLDLDDIERYVARRDPLAAAKLVDHIDDQFAHLADPEFPRRAGKVKDTFELVVNKNYIVIFIESDTDIVALNVVHAKRRYP</sequence>
<dbReference type="Pfam" id="PF05016">
    <property type="entry name" value="ParE_toxin"/>
    <property type="match status" value="1"/>
</dbReference>
<name>A0A1E7WNB8_9BURK</name>
<keyword evidence="1" id="KW-1277">Toxin-antitoxin system</keyword>
<keyword evidence="3" id="KW-1185">Reference proteome</keyword>
<dbReference type="Proteomes" id="UP000175989">
    <property type="component" value="Unassembled WGS sequence"/>
</dbReference>
<dbReference type="InterPro" id="IPR035093">
    <property type="entry name" value="RelE/ParE_toxin_dom_sf"/>
</dbReference>
<protein>
    <submittedName>
        <fullName evidence="2">Plasmid stabilization system protein</fullName>
    </submittedName>
</protein>
<dbReference type="AlphaFoldDB" id="A0A1E7WNB8"/>
<gene>
    <name evidence="2" type="ORF">DUPY_23020</name>
</gene>
<evidence type="ECO:0000313" key="2">
    <source>
        <dbReference type="EMBL" id="OFA00650.1"/>
    </source>
</evidence>
<dbReference type="EMBL" id="LROM01000082">
    <property type="protein sequence ID" value="OFA00650.1"/>
    <property type="molecule type" value="Genomic_DNA"/>
</dbReference>
<evidence type="ECO:0000256" key="1">
    <source>
        <dbReference type="ARBA" id="ARBA00022649"/>
    </source>
</evidence>
<accession>A0A1E7WNB8</accession>
<proteinExistence type="predicted"/>
<evidence type="ECO:0000313" key="3">
    <source>
        <dbReference type="Proteomes" id="UP000175989"/>
    </source>
</evidence>
<dbReference type="Gene3D" id="3.30.2310.20">
    <property type="entry name" value="RelE-like"/>
    <property type="match status" value="1"/>
</dbReference>
<reference evidence="3" key="1">
    <citation type="journal article" date="2016" name="Front. Microbiol.">
        <title>Molecular Keys to the Janthinobacterium and Duganella spp. Interaction with the Plant Pathogen Fusarium graminearum.</title>
        <authorList>
            <person name="Haack F.S."/>
            <person name="Poehlein A."/>
            <person name="Kroger C."/>
            <person name="Voigt C.A."/>
            <person name="Piepenbring M."/>
            <person name="Bode H.B."/>
            <person name="Daniel R."/>
            <person name="Schafer W."/>
            <person name="Streit W.R."/>
        </authorList>
    </citation>
    <scope>NUCLEOTIDE SEQUENCE [LARGE SCALE GENOMIC DNA]</scope>
    <source>
        <strain evidence="3">T54</strain>
    </source>
</reference>
<comment type="caution">
    <text evidence="2">The sequence shown here is derived from an EMBL/GenBank/DDBJ whole genome shotgun (WGS) entry which is preliminary data.</text>
</comment>
<organism evidence="2 3">
    <name type="scientific">Duganella phyllosphaerae</name>
    <dbReference type="NCBI Taxonomy" id="762836"/>
    <lineage>
        <taxon>Bacteria</taxon>
        <taxon>Pseudomonadati</taxon>
        <taxon>Pseudomonadota</taxon>
        <taxon>Betaproteobacteria</taxon>
        <taxon>Burkholderiales</taxon>
        <taxon>Oxalobacteraceae</taxon>
        <taxon>Telluria group</taxon>
        <taxon>Duganella</taxon>
    </lineage>
</organism>
<dbReference type="InterPro" id="IPR007712">
    <property type="entry name" value="RelE/ParE_toxin"/>
</dbReference>